<organism evidence="17">
    <name type="scientific">Brugia malayi</name>
    <name type="common">Filarial nematode worm</name>
    <dbReference type="NCBI Taxonomy" id="6279"/>
    <lineage>
        <taxon>Eukaryota</taxon>
        <taxon>Metazoa</taxon>
        <taxon>Ecdysozoa</taxon>
        <taxon>Nematoda</taxon>
        <taxon>Chromadorea</taxon>
        <taxon>Rhabditida</taxon>
        <taxon>Spirurina</taxon>
        <taxon>Spiruromorpha</taxon>
        <taxon>Filarioidea</taxon>
        <taxon>Onchocercidae</taxon>
        <taxon>Brugia</taxon>
    </lineage>
</organism>
<evidence type="ECO:0000256" key="10">
    <source>
        <dbReference type="ARBA" id="ARBA00023242"/>
    </source>
</evidence>
<evidence type="ECO:0000259" key="15">
    <source>
        <dbReference type="PROSITE" id="PS51192"/>
    </source>
</evidence>
<feature type="region of interest" description="Disordered" evidence="14">
    <location>
        <begin position="757"/>
        <end position="776"/>
    </location>
</feature>
<dbReference type="GO" id="GO:0000724">
    <property type="term" value="P:double-strand break repair via homologous recombination"/>
    <property type="evidence" value="ECO:0007669"/>
    <property type="project" value="TreeGrafter"/>
</dbReference>
<evidence type="ECO:0000256" key="11">
    <source>
        <dbReference type="ARBA" id="ARBA00034617"/>
    </source>
</evidence>
<dbReference type="GO" id="GO:0005737">
    <property type="term" value="C:cytoplasm"/>
    <property type="evidence" value="ECO:0007669"/>
    <property type="project" value="TreeGrafter"/>
</dbReference>
<dbReference type="GO" id="GO:0043138">
    <property type="term" value="F:3'-5' DNA helicase activity"/>
    <property type="evidence" value="ECO:0007669"/>
    <property type="project" value="UniProtKB-EC"/>
</dbReference>
<dbReference type="InterPro" id="IPR027417">
    <property type="entry name" value="P-loop_NTPase"/>
</dbReference>
<evidence type="ECO:0000256" key="6">
    <source>
        <dbReference type="ARBA" id="ARBA00022806"/>
    </source>
</evidence>
<evidence type="ECO:0000313" key="17">
    <source>
        <dbReference type="EMBL" id="CRZ25398.1"/>
    </source>
</evidence>
<dbReference type="PROSITE" id="PS51194">
    <property type="entry name" value="HELICASE_CTER"/>
    <property type="match status" value="1"/>
</dbReference>
<comment type="catalytic activity">
    <reaction evidence="12 13">
        <text>ATP + H2O = ADP + phosphate + H(+)</text>
        <dbReference type="Rhea" id="RHEA:13065"/>
        <dbReference type="ChEBI" id="CHEBI:15377"/>
        <dbReference type="ChEBI" id="CHEBI:15378"/>
        <dbReference type="ChEBI" id="CHEBI:30616"/>
        <dbReference type="ChEBI" id="CHEBI:43474"/>
        <dbReference type="ChEBI" id="CHEBI:456216"/>
    </reaction>
</comment>
<dbReference type="GO" id="GO:0016887">
    <property type="term" value="F:ATP hydrolysis activity"/>
    <property type="evidence" value="ECO:0007669"/>
    <property type="project" value="RHEA"/>
</dbReference>
<dbReference type="PANTHER" id="PTHR13710">
    <property type="entry name" value="DNA HELICASE RECQ FAMILY MEMBER"/>
    <property type="match status" value="1"/>
</dbReference>
<reference evidence="17" key="2">
    <citation type="submission" date="2012-12" db="EMBL/GenBank/DDBJ databases">
        <authorList>
            <person name="Gao Y.W."/>
            <person name="Fan S.T."/>
            <person name="Sun H.T."/>
            <person name="Wang Z."/>
            <person name="Gao X.L."/>
            <person name="Li Y.G."/>
            <person name="Wang T.C."/>
            <person name="Zhang K."/>
            <person name="Xu W.W."/>
            <person name="Yu Z.J."/>
            <person name="Xia X.Z."/>
        </authorList>
    </citation>
    <scope>NUCLEOTIDE SEQUENCE</scope>
    <source>
        <strain evidence="17">FR3</strain>
    </source>
</reference>
<dbReference type="EC" id="5.6.2.4" evidence="13"/>
<evidence type="ECO:0000256" key="5">
    <source>
        <dbReference type="ARBA" id="ARBA00022801"/>
    </source>
</evidence>
<feature type="domain" description="Helicase ATP-binding" evidence="15">
    <location>
        <begin position="125"/>
        <end position="302"/>
    </location>
</feature>
<dbReference type="InterPro" id="IPR014001">
    <property type="entry name" value="Helicase_ATP-bd"/>
</dbReference>
<name>A0A0H5S9P9_BRUMA</name>
<dbReference type="NCBIfam" id="TIGR00614">
    <property type="entry name" value="recQ_fam"/>
    <property type="match status" value="1"/>
</dbReference>
<evidence type="ECO:0000313" key="18">
    <source>
        <dbReference type="WormBase" id="Bm3103"/>
    </source>
</evidence>
<gene>
    <name evidence="18" type="primary">bma-rcq-5</name>
    <name evidence="17" type="synonym">Bma-rcq-5</name>
    <name evidence="18" type="ORF">Bm3103</name>
    <name evidence="17" type="ORF">BM_Bm3103</name>
</gene>
<comment type="subcellular location">
    <subcellularLocation>
        <location evidence="1 13">Nucleus</location>
    </subcellularLocation>
</comment>
<keyword evidence="10 13" id="KW-0539">Nucleus</keyword>
<dbReference type="SMART" id="SM00490">
    <property type="entry name" value="HELICc"/>
    <property type="match status" value="1"/>
</dbReference>
<keyword evidence="4 13" id="KW-0547">Nucleotide-binding</keyword>
<keyword evidence="8" id="KW-0238">DNA-binding</keyword>
<keyword evidence="9" id="KW-0413">Isomerase</keyword>
<comment type="similarity">
    <text evidence="2 13">Belongs to the helicase family. RecQ subfamily.</text>
</comment>
<evidence type="ECO:0000256" key="14">
    <source>
        <dbReference type="SAM" id="MobiDB-lite"/>
    </source>
</evidence>
<evidence type="ECO:0000256" key="8">
    <source>
        <dbReference type="ARBA" id="ARBA00023125"/>
    </source>
</evidence>
<keyword evidence="3" id="KW-0479">Metal-binding</keyword>
<dbReference type="GO" id="GO:0005694">
    <property type="term" value="C:chromosome"/>
    <property type="evidence" value="ECO:0007669"/>
    <property type="project" value="TreeGrafter"/>
</dbReference>
<evidence type="ECO:0000256" key="4">
    <source>
        <dbReference type="ARBA" id="ARBA00022741"/>
    </source>
</evidence>
<dbReference type="GO" id="GO:0009378">
    <property type="term" value="F:four-way junction helicase activity"/>
    <property type="evidence" value="ECO:0007669"/>
    <property type="project" value="TreeGrafter"/>
</dbReference>
<evidence type="ECO:0000256" key="13">
    <source>
        <dbReference type="RuleBase" id="RU364117"/>
    </source>
</evidence>
<dbReference type="EMBL" id="LN857007">
    <property type="protein sequence ID" value="CRZ25398.1"/>
    <property type="molecule type" value="Genomic_DNA"/>
</dbReference>
<dbReference type="InterPro" id="IPR004589">
    <property type="entry name" value="DNA_helicase_ATP-dep_RecQ"/>
</dbReference>
<comment type="catalytic activity">
    <reaction evidence="11 13">
        <text>Couples ATP hydrolysis with the unwinding of duplex DNA by translocating in the 3'-5' direction.</text>
        <dbReference type="EC" id="5.6.2.4"/>
    </reaction>
</comment>
<dbReference type="FunFam" id="3.40.50.300:FF:000444">
    <property type="entry name" value="ATP-dependent DNA helicase"/>
    <property type="match status" value="1"/>
</dbReference>
<dbReference type="InterPro" id="IPR001650">
    <property type="entry name" value="Helicase_C-like"/>
</dbReference>
<dbReference type="GO" id="GO:0005634">
    <property type="term" value="C:nucleus"/>
    <property type="evidence" value="ECO:0007669"/>
    <property type="project" value="UniProtKB-SubCell"/>
</dbReference>
<dbReference type="PANTHER" id="PTHR13710:SF152">
    <property type="entry name" value="ATP-DEPENDENT DNA HELICASE Q5"/>
    <property type="match status" value="1"/>
</dbReference>
<evidence type="ECO:0000256" key="9">
    <source>
        <dbReference type="ARBA" id="ARBA00023235"/>
    </source>
</evidence>
<evidence type="ECO:0000259" key="16">
    <source>
        <dbReference type="PROSITE" id="PS51194"/>
    </source>
</evidence>
<dbReference type="GO" id="GO:0046872">
    <property type="term" value="F:metal ion binding"/>
    <property type="evidence" value="ECO:0007669"/>
    <property type="project" value="UniProtKB-KW"/>
</dbReference>
<dbReference type="OMA" id="AWAEIFN"/>
<dbReference type="AlphaFoldDB" id="A0A0H5S9P9"/>
<dbReference type="GO" id="GO:0005524">
    <property type="term" value="F:ATP binding"/>
    <property type="evidence" value="ECO:0007669"/>
    <property type="project" value="UniProtKB-KW"/>
</dbReference>
<dbReference type="Pfam" id="PF00271">
    <property type="entry name" value="Helicase_C"/>
    <property type="match status" value="1"/>
</dbReference>
<dbReference type="InterPro" id="IPR032284">
    <property type="entry name" value="RecQ_Zn-bd"/>
</dbReference>
<feature type="compositionally biased region" description="Polar residues" evidence="14">
    <location>
        <begin position="764"/>
        <end position="776"/>
    </location>
</feature>
<evidence type="ECO:0000256" key="1">
    <source>
        <dbReference type="ARBA" id="ARBA00004123"/>
    </source>
</evidence>
<dbReference type="Pfam" id="PF00270">
    <property type="entry name" value="DEAD"/>
    <property type="match status" value="1"/>
</dbReference>
<dbReference type="SUPFAM" id="SSF52540">
    <property type="entry name" value="P-loop containing nucleoside triphosphate hydrolases"/>
    <property type="match status" value="1"/>
</dbReference>
<evidence type="ECO:0000256" key="7">
    <source>
        <dbReference type="ARBA" id="ARBA00022840"/>
    </source>
</evidence>
<dbReference type="WormBase" id="Bm3103">
    <property type="protein sequence ID" value="BM44272"/>
    <property type="gene ID" value="WBGene00223364"/>
    <property type="gene designation" value="Bma-rcq-5"/>
</dbReference>
<dbReference type="PROSITE" id="PS51192">
    <property type="entry name" value="HELICASE_ATP_BIND_1"/>
    <property type="match status" value="1"/>
</dbReference>
<dbReference type="Pfam" id="PF16124">
    <property type="entry name" value="RecQ_Zn_bind"/>
    <property type="match status" value="1"/>
</dbReference>
<protein>
    <recommendedName>
        <fullName evidence="13">ATP-dependent DNA helicase</fullName>
        <ecNumber evidence="13">5.6.2.4</ecNumber>
    </recommendedName>
</protein>
<dbReference type="InterPro" id="IPR011545">
    <property type="entry name" value="DEAD/DEAH_box_helicase_dom"/>
</dbReference>
<keyword evidence="7 13" id="KW-0067">ATP-binding</keyword>
<dbReference type="SMART" id="SM00487">
    <property type="entry name" value="DEXDc"/>
    <property type="match status" value="1"/>
</dbReference>
<keyword evidence="6 13" id="KW-0347">Helicase</keyword>
<proteinExistence type="inferred from homology"/>
<dbReference type="GO" id="GO:0003677">
    <property type="term" value="F:DNA binding"/>
    <property type="evidence" value="ECO:0007669"/>
    <property type="project" value="UniProtKB-KW"/>
</dbReference>
<evidence type="ECO:0000256" key="2">
    <source>
        <dbReference type="ARBA" id="ARBA00005446"/>
    </source>
</evidence>
<evidence type="ECO:0000256" key="3">
    <source>
        <dbReference type="ARBA" id="ARBA00022723"/>
    </source>
</evidence>
<dbReference type="Gene3D" id="3.40.50.300">
    <property type="entry name" value="P-loop containing nucleotide triphosphate hydrolases"/>
    <property type="match status" value="2"/>
</dbReference>
<accession>A0A0H5S9P9</accession>
<reference evidence="17" key="1">
    <citation type="journal article" date="2007" name="Science">
        <title>Draft genome of the filarial nematode parasite Brugia malayi.</title>
        <authorList>
            <person name="Ghedin E."/>
            <person name="Wang S."/>
            <person name="Spiro D."/>
            <person name="Caler E."/>
            <person name="Zhao Q."/>
            <person name="Crabtree J."/>
            <person name="Allen J.E."/>
            <person name="Delcher A.L."/>
            <person name="Guiliano D.B."/>
            <person name="Miranda-Saavedra D."/>
            <person name="Angiuoli S.V."/>
            <person name="Creasy T."/>
            <person name="Amedeo P."/>
            <person name="Haas B."/>
            <person name="El-Sayed N.M."/>
            <person name="Wortman J.R."/>
            <person name="Feldblyum T."/>
            <person name="Tallon L."/>
            <person name="Schatz M."/>
            <person name="Shumway M."/>
            <person name="Koo H."/>
            <person name="Salzberg S.L."/>
            <person name="Schobel S."/>
            <person name="Pertea M."/>
            <person name="Pop M."/>
            <person name="White O."/>
            <person name="Barton G.J."/>
            <person name="Carlow C.K."/>
            <person name="Crawford M.J."/>
            <person name="Daub J."/>
            <person name="Dimmic M.W."/>
            <person name="Estes C.F."/>
            <person name="Foster J.M."/>
            <person name="Ganatra M."/>
            <person name="Gregory W.F."/>
            <person name="Johnson N.M."/>
            <person name="Jin J."/>
            <person name="Komuniecki R."/>
            <person name="Korf I."/>
            <person name="Kumar S."/>
            <person name="Laney S."/>
            <person name="Li B.W."/>
            <person name="Li W."/>
            <person name="Lindblom T.H."/>
            <person name="Lustigman S."/>
            <person name="Ma D."/>
            <person name="Maina C.V."/>
            <person name="Martin D.M."/>
            <person name="McCarter J.P."/>
            <person name="McReynolds L."/>
            <person name="Mitreva M."/>
            <person name="Nutman T.B."/>
            <person name="Parkinson J."/>
            <person name="Peregrin-Alvarez J.M."/>
            <person name="Poole C."/>
            <person name="Ren Q."/>
            <person name="Saunders L."/>
            <person name="Sluder A.E."/>
            <person name="Smith K."/>
            <person name="Stanke M."/>
            <person name="Unnasch T.R."/>
            <person name="Ware J."/>
            <person name="Wei A.D."/>
            <person name="Weil G."/>
            <person name="Williams D.J."/>
            <person name="Zhang Y."/>
            <person name="Williams S.A."/>
            <person name="Fraser-Liggett C."/>
            <person name="Slatko B."/>
            <person name="Blaxter M.L."/>
            <person name="Scott A.L."/>
        </authorList>
    </citation>
    <scope>NUCLEOTIDE SEQUENCE</scope>
    <source>
        <strain evidence="17">FR3</strain>
    </source>
</reference>
<feature type="domain" description="Helicase C-terminal" evidence="16">
    <location>
        <begin position="380"/>
        <end position="524"/>
    </location>
</feature>
<sequence>MASSAKNEVIVLDDEDDFKPPQVLQNQADKWAFLMHPPLKKISSTINHSSEKQEANSAALSGRPRKLPVVIVSEQDKMPENRNFVRASTSERLTNVEIMEKADHLLSAVFKHKKYKTSIQKQAIYTIARKKSDVFISLPTGAGKSLCYQLPALIYYPGITIVFSPLIALIQDQVLACKARGIKCDSLNSKIGAEDRRRIIEISDLRAEKPETQILYITPESAATPNIQRMITSLFKRNLLNYFVVDEAHCVTHWGHDFRPDYLKLGNLRQLAPEICWIALTATANKNAQDDIVKQLRLSNVKMFKASTFRNNLYYDVIIKDLIPSVPERHLALFMMKALGCTQKPKSTVKSAPELKSAANVLDNLMFKSAENGDSSKSKEKCGKLIFVGSGIVYCRTREECERMATRLTEEGIPTFAYHAGLGNKLRDDIQDKWMRNVVPVIAATISFGMGIDKADVRVVVHWTCSQNLAAYYQESGRAGRDGKRSYCRIYYNRDDKRFLNFLVNQDVSKTKAKKIDKIIIDEQVKAIQHGFEKMVEYCEKSQCRHLSFGRYFGDDDLRPCGKSCDYCKNPKACDEMLSRFNAEAWKDVASSRSRKRRFDNSEDSFLYEGGRAGVKEWNADESDDTLSTLESKEKQCRTEIVQQEFARRRKTATTTSGNNGKKVPMNLLIIEPTAKSVASLTANRREMVRTTIYTALVANLYGEQHNDDIEKASCYIEYNIYKNSKNSFTYQHKMSQKIAEIRKMTKENKKYDIHNDSVAEPSKTPSFQTASSLIY</sequence>
<evidence type="ECO:0000256" key="12">
    <source>
        <dbReference type="ARBA" id="ARBA00049360"/>
    </source>
</evidence>
<keyword evidence="5 13" id="KW-0378">Hydrolase</keyword>